<proteinExistence type="predicted"/>
<dbReference type="Proteomes" id="UP001164539">
    <property type="component" value="Chromosome 2"/>
</dbReference>
<name>A0ACC1YM92_MELAZ</name>
<gene>
    <name evidence="1" type="ORF">OWV82_003877</name>
</gene>
<sequence>MSSSDPKTRPKPGPWPPAPDAAPVPPSSWAKRTGFRPKFSGETNASESGQITLTPKPREPDNQPDLDAGRSRATSSAPAPAPAPAPAQPVANGDSERLPAPPSNKDQTVKRRRESDKGLGVNGNGSAQAGQPETNQQPQPQPQPRRATRNEDMVVVDGMGDDGFVSRHQSHMKYELRDTPGLVPIGLYGFQHYLSMLGSLILIPLVIVPAMGGSQEDTSNVVSTVLFVSGVTTLLHTSFGSRLPLIQGPSFVFLAPALALINSPEFQGLNGNNFKHIMKALQGSIIIASAFQAFLGYSGLMSLFLRLINPVVVAPTIAAVGLSFYSYGFPLVGTCLEIGVVQILLVIIFSLYLRKISVLGHRIFLIYAVPLGLAITWAAAFLLTEAGAYNYKDCDANVPASNIVSEHCRKHVSRMKHCRVDTSHALKTSPWFRFPYPLQWGTPVFHWKMALVMCVVSIIASVDSVGSYHASSLLVASRPPTPGVLSRGIGLEGVCSVLAGLWGTGTGSTTLTENVHTIAVTKMGSRRAVELGGCVLIVLSLIGKVGGFIASIPEVMVAALLCFMWAILAALGLSNLRYSEAGSSRNIIIVGLSLFFSLSIPSYFQQYGISPNTNLSVPSYFQPYIVASHGPFRTKYGGVNYVMNTLLSLNMVIAFLFAVVLDNTVPGSRQERGVYEWSDNETARREPAVTKDYELPFRVGRVFRWVKWVGL</sequence>
<organism evidence="1 2">
    <name type="scientific">Melia azedarach</name>
    <name type="common">Chinaberry tree</name>
    <dbReference type="NCBI Taxonomy" id="155640"/>
    <lineage>
        <taxon>Eukaryota</taxon>
        <taxon>Viridiplantae</taxon>
        <taxon>Streptophyta</taxon>
        <taxon>Embryophyta</taxon>
        <taxon>Tracheophyta</taxon>
        <taxon>Spermatophyta</taxon>
        <taxon>Magnoliopsida</taxon>
        <taxon>eudicotyledons</taxon>
        <taxon>Gunneridae</taxon>
        <taxon>Pentapetalae</taxon>
        <taxon>rosids</taxon>
        <taxon>malvids</taxon>
        <taxon>Sapindales</taxon>
        <taxon>Meliaceae</taxon>
        <taxon>Melia</taxon>
    </lineage>
</organism>
<accession>A0ACC1YM92</accession>
<evidence type="ECO:0000313" key="1">
    <source>
        <dbReference type="EMBL" id="KAJ4724945.1"/>
    </source>
</evidence>
<evidence type="ECO:0000313" key="2">
    <source>
        <dbReference type="Proteomes" id="UP001164539"/>
    </source>
</evidence>
<comment type="caution">
    <text evidence="1">The sequence shown here is derived from an EMBL/GenBank/DDBJ whole genome shotgun (WGS) entry which is preliminary data.</text>
</comment>
<reference evidence="1 2" key="1">
    <citation type="journal article" date="2023" name="Science">
        <title>Complex scaffold remodeling in plant triterpene biosynthesis.</title>
        <authorList>
            <person name="De La Pena R."/>
            <person name="Hodgson H."/>
            <person name="Liu J.C."/>
            <person name="Stephenson M.J."/>
            <person name="Martin A.C."/>
            <person name="Owen C."/>
            <person name="Harkess A."/>
            <person name="Leebens-Mack J."/>
            <person name="Jimenez L.E."/>
            <person name="Osbourn A."/>
            <person name="Sattely E.S."/>
        </authorList>
    </citation>
    <scope>NUCLEOTIDE SEQUENCE [LARGE SCALE GENOMIC DNA]</scope>
    <source>
        <strain evidence="2">cv. JPN11</strain>
        <tissue evidence="1">Leaf</tissue>
    </source>
</reference>
<keyword evidence="2" id="KW-1185">Reference proteome</keyword>
<protein>
    <submittedName>
        <fullName evidence="1">Nucleobase-ascorbate transporter like</fullName>
    </submittedName>
</protein>
<dbReference type="EMBL" id="CM051395">
    <property type="protein sequence ID" value="KAJ4724945.1"/>
    <property type="molecule type" value="Genomic_DNA"/>
</dbReference>